<sequence>MRNFEKPIRTLVYQKPRRYLSDGDALISYQTSTKTSIGVDCVIGVVMSARMQESKKGILSKPKTCNTNADCAKFCKGPIQNCLYHTCACVPGNPHCC</sequence>
<reference evidence="1 2" key="1">
    <citation type="submission" date="2019-12" db="EMBL/GenBank/DDBJ databases">
        <authorList>
            <person name="Jiao W.-B."/>
            <person name="Schneeberger K."/>
        </authorList>
    </citation>
    <scope>NUCLEOTIDE SEQUENCE [LARGE SCALE GENOMIC DNA]</scope>
    <source>
        <strain evidence="2">cv. C24</strain>
    </source>
</reference>
<dbReference type="EMBL" id="CACSHJ010000087">
    <property type="protein sequence ID" value="CAA0312367.1"/>
    <property type="molecule type" value="Genomic_DNA"/>
</dbReference>
<accession>A0A5S9WRS5</accession>
<proteinExistence type="predicted"/>
<evidence type="ECO:0000313" key="2">
    <source>
        <dbReference type="Proteomes" id="UP000434276"/>
    </source>
</evidence>
<gene>
    <name evidence="1" type="ORF">C24_LOCUS5239</name>
</gene>
<organism evidence="1 2">
    <name type="scientific">Arabidopsis thaliana</name>
    <name type="common">Mouse-ear cress</name>
    <dbReference type="NCBI Taxonomy" id="3702"/>
    <lineage>
        <taxon>Eukaryota</taxon>
        <taxon>Viridiplantae</taxon>
        <taxon>Streptophyta</taxon>
        <taxon>Embryophyta</taxon>
        <taxon>Tracheophyta</taxon>
        <taxon>Spermatophyta</taxon>
        <taxon>Magnoliopsida</taxon>
        <taxon>eudicotyledons</taxon>
        <taxon>Gunneridae</taxon>
        <taxon>Pentapetalae</taxon>
        <taxon>rosids</taxon>
        <taxon>malvids</taxon>
        <taxon>Brassicales</taxon>
        <taxon>Brassicaceae</taxon>
        <taxon>Camelineae</taxon>
        <taxon>Arabidopsis</taxon>
    </lineage>
</organism>
<dbReference type="Proteomes" id="UP000434276">
    <property type="component" value="Unassembled WGS sequence"/>
</dbReference>
<protein>
    <submittedName>
        <fullName evidence="1">Uncharacterized protein</fullName>
    </submittedName>
</protein>
<name>A0A5S9WRS5_ARATH</name>
<dbReference type="AlphaFoldDB" id="A0A5S9WRS5"/>
<evidence type="ECO:0000313" key="1">
    <source>
        <dbReference type="EMBL" id="CAA0312367.1"/>
    </source>
</evidence>